<sequence>MNFVVKIQTSAFFYKLA</sequence>
<dbReference type="Proteomes" id="UP001187734">
    <property type="component" value="Unassembled WGS sequence"/>
</dbReference>
<protein>
    <submittedName>
        <fullName evidence="1">Uncharacterized protein</fullName>
    </submittedName>
</protein>
<evidence type="ECO:0000313" key="1">
    <source>
        <dbReference type="EMBL" id="SPJ93309.1"/>
    </source>
</evidence>
<accession>A0AAE8MQA0</accession>
<gene>
    <name evidence="1" type="ORF">FTOL_13915</name>
</gene>
<dbReference type="AlphaFoldDB" id="A0AAE8MQA0"/>
<name>A0AAE8MQA0_9HYPO</name>
<reference evidence="1" key="1">
    <citation type="submission" date="2018-03" db="EMBL/GenBank/DDBJ databases">
        <authorList>
            <person name="Guldener U."/>
        </authorList>
    </citation>
    <scope>NUCLEOTIDE SEQUENCE</scope>
</reference>
<dbReference type="EMBL" id="ONZP01001192">
    <property type="protein sequence ID" value="SPJ93309.1"/>
    <property type="molecule type" value="Genomic_DNA"/>
</dbReference>
<proteinExistence type="predicted"/>
<evidence type="ECO:0000313" key="2">
    <source>
        <dbReference type="Proteomes" id="UP001187734"/>
    </source>
</evidence>
<comment type="caution">
    <text evidence="1">The sequence shown here is derived from an EMBL/GenBank/DDBJ whole genome shotgun (WGS) entry which is preliminary data.</text>
</comment>
<organism evidence="1 2">
    <name type="scientific">Fusarium torulosum</name>
    <dbReference type="NCBI Taxonomy" id="33205"/>
    <lineage>
        <taxon>Eukaryota</taxon>
        <taxon>Fungi</taxon>
        <taxon>Dikarya</taxon>
        <taxon>Ascomycota</taxon>
        <taxon>Pezizomycotina</taxon>
        <taxon>Sordariomycetes</taxon>
        <taxon>Hypocreomycetidae</taxon>
        <taxon>Hypocreales</taxon>
        <taxon>Nectriaceae</taxon>
        <taxon>Fusarium</taxon>
    </lineage>
</organism>
<keyword evidence="2" id="KW-1185">Reference proteome</keyword>